<evidence type="ECO:0000313" key="7">
    <source>
        <dbReference type="Proteomes" id="UP000027222"/>
    </source>
</evidence>
<keyword evidence="3" id="KW-0862">Zinc</keyword>
<proteinExistence type="predicted"/>
<organism evidence="6 7">
    <name type="scientific">Galerina marginata (strain CBS 339.88)</name>
    <dbReference type="NCBI Taxonomy" id="685588"/>
    <lineage>
        <taxon>Eukaryota</taxon>
        <taxon>Fungi</taxon>
        <taxon>Dikarya</taxon>
        <taxon>Basidiomycota</taxon>
        <taxon>Agaricomycotina</taxon>
        <taxon>Agaricomycetes</taxon>
        <taxon>Agaricomycetidae</taxon>
        <taxon>Agaricales</taxon>
        <taxon>Agaricineae</taxon>
        <taxon>Strophariaceae</taxon>
        <taxon>Galerina</taxon>
    </lineage>
</organism>
<evidence type="ECO:0000313" key="6">
    <source>
        <dbReference type="EMBL" id="KDR78544.1"/>
    </source>
</evidence>
<dbReference type="SUPFAM" id="SSF48403">
    <property type="entry name" value="Ankyrin repeat"/>
    <property type="match status" value="1"/>
</dbReference>
<keyword evidence="1" id="KW-0479">Metal-binding</keyword>
<dbReference type="STRING" id="685588.A0A067TF80"/>
<dbReference type="Pfam" id="PF01753">
    <property type="entry name" value="zf-MYND"/>
    <property type="match status" value="1"/>
</dbReference>
<evidence type="ECO:0000259" key="5">
    <source>
        <dbReference type="PROSITE" id="PS50865"/>
    </source>
</evidence>
<sequence>MNKSNMTRTEMLKKRMGQLAKLHDTGEGRPLEELMKSKEVLRGQESLRLRRFCTSNCMEPQRDLDTLGKLLLTGNQDAVFLDYTARLAEKSKTMELEAAIEAVAQEYASMRWGPTEAPIFNLLGLFMQIVPSRRTNYLGFSEFLIGTRVPVDGKDLSGTAALSHTFSTKPSFDLEYAQMLYDAGGDVNTRNRYGATVAHEIVQVYDPSDPEVVRKSTKALEWFLSHGGSLDIADGDGMTPRFMCERMGSVLIGLKRLVEKEDERRRQNGDLTCSLCGRDEGKLLSCGRCKKAKYCDPGSRACQKLDWPRHKKGCKA</sequence>
<dbReference type="HOGENOM" id="CLU_880136_0_0_1"/>
<dbReference type="Gene3D" id="1.25.40.20">
    <property type="entry name" value="Ankyrin repeat-containing domain"/>
    <property type="match status" value="1"/>
</dbReference>
<evidence type="ECO:0000256" key="2">
    <source>
        <dbReference type="ARBA" id="ARBA00022771"/>
    </source>
</evidence>
<dbReference type="PROSITE" id="PS50865">
    <property type="entry name" value="ZF_MYND_2"/>
    <property type="match status" value="1"/>
</dbReference>
<dbReference type="Proteomes" id="UP000027222">
    <property type="component" value="Unassembled WGS sequence"/>
</dbReference>
<feature type="domain" description="MYND-type" evidence="5">
    <location>
        <begin position="273"/>
        <end position="314"/>
    </location>
</feature>
<keyword evidence="2 4" id="KW-0863">Zinc-finger</keyword>
<dbReference type="InterPro" id="IPR036770">
    <property type="entry name" value="Ankyrin_rpt-contain_sf"/>
</dbReference>
<keyword evidence="7" id="KW-1185">Reference proteome</keyword>
<dbReference type="SUPFAM" id="SSF144232">
    <property type="entry name" value="HIT/MYND zinc finger-like"/>
    <property type="match status" value="1"/>
</dbReference>
<dbReference type="AlphaFoldDB" id="A0A067TF80"/>
<name>A0A067TF80_GALM3</name>
<evidence type="ECO:0000256" key="1">
    <source>
        <dbReference type="ARBA" id="ARBA00022723"/>
    </source>
</evidence>
<dbReference type="InterPro" id="IPR002893">
    <property type="entry name" value="Znf_MYND"/>
</dbReference>
<dbReference type="Gene3D" id="6.10.140.2220">
    <property type="match status" value="1"/>
</dbReference>
<protein>
    <recommendedName>
        <fullName evidence="5">MYND-type domain-containing protein</fullName>
    </recommendedName>
</protein>
<accession>A0A067TF80</accession>
<dbReference type="EMBL" id="KL142374">
    <property type="protein sequence ID" value="KDR78544.1"/>
    <property type="molecule type" value="Genomic_DNA"/>
</dbReference>
<dbReference type="GO" id="GO:0008270">
    <property type="term" value="F:zinc ion binding"/>
    <property type="evidence" value="ECO:0007669"/>
    <property type="project" value="UniProtKB-KW"/>
</dbReference>
<gene>
    <name evidence="6" type="ORF">GALMADRAFT_243958</name>
</gene>
<dbReference type="OrthoDB" id="432970at2759"/>
<reference evidence="7" key="1">
    <citation type="journal article" date="2014" name="Proc. Natl. Acad. Sci. U.S.A.">
        <title>Extensive sampling of basidiomycete genomes demonstrates inadequacy of the white-rot/brown-rot paradigm for wood decay fungi.</title>
        <authorList>
            <person name="Riley R."/>
            <person name="Salamov A.A."/>
            <person name="Brown D.W."/>
            <person name="Nagy L.G."/>
            <person name="Floudas D."/>
            <person name="Held B.W."/>
            <person name="Levasseur A."/>
            <person name="Lombard V."/>
            <person name="Morin E."/>
            <person name="Otillar R."/>
            <person name="Lindquist E.A."/>
            <person name="Sun H."/>
            <person name="LaButti K.M."/>
            <person name="Schmutz J."/>
            <person name="Jabbour D."/>
            <person name="Luo H."/>
            <person name="Baker S.E."/>
            <person name="Pisabarro A.G."/>
            <person name="Walton J.D."/>
            <person name="Blanchette R.A."/>
            <person name="Henrissat B."/>
            <person name="Martin F."/>
            <person name="Cullen D."/>
            <person name="Hibbett D.S."/>
            <person name="Grigoriev I.V."/>
        </authorList>
    </citation>
    <scope>NUCLEOTIDE SEQUENCE [LARGE SCALE GENOMIC DNA]</scope>
    <source>
        <strain evidence="7">CBS 339.88</strain>
    </source>
</reference>
<evidence type="ECO:0000256" key="3">
    <source>
        <dbReference type="ARBA" id="ARBA00022833"/>
    </source>
</evidence>
<evidence type="ECO:0000256" key="4">
    <source>
        <dbReference type="PROSITE-ProRule" id="PRU00134"/>
    </source>
</evidence>